<evidence type="ECO:0000259" key="2">
    <source>
        <dbReference type="Pfam" id="PF01266"/>
    </source>
</evidence>
<dbReference type="PANTHER" id="PTHR13847">
    <property type="entry name" value="SARCOSINE DEHYDROGENASE-RELATED"/>
    <property type="match status" value="1"/>
</dbReference>
<dbReference type="Gene3D" id="3.50.50.60">
    <property type="entry name" value="FAD/NAD(P)-binding domain"/>
    <property type="match status" value="1"/>
</dbReference>
<organism evidence="3 4">
    <name type="scientific">Wenxinia saemankumensis</name>
    <dbReference type="NCBI Taxonomy" id="1447782"/>
    <lineage>
        <taxon>Bacteria</taxon>
        <taxon>Pseudomonadati</taxon>
        <taxon>Pseudomonadota</taxon>
        <taxon>Alphaproteobacteria</taxon>
        <taxon>Rhodobacterales</taxon>
        <taxon>Roseobacteraceae</taxon>
        <taxon>Wenxinia</taxon>
    </lineage>
</organism>
<evidence type="ECO:0000313" key="3">
    <source>
        <dbReference type="EMBL" id="SHI59771.1"/>
    </source>
</evidence>
<dbReference type="GO" id="GO:0005737">
    <property type="term" value="C:cytoplasm"/>
    <property type="evidence" value="ECO:0007669"/>
    <property type="project" value="TreeGrafter"/>
</dbReference>
<reference evidence="3 4" key="1">
    <citation type="submission" date="2016-11" db="EMBL/GenBank/DDBJ databases">
        <authorList>
            <person name="Jaros S."/>
            <person name="Januszkiewicz K."/>
            <person name="Wedrychowicz H."/>
        </authorList>
    </citation>
    <scope>NUCLEOTIDE SEQUENCE [LARGE SCALE GENOMIC DNA]</scope>
    <source>
        <strain evidence="3 4">DSM 100565</strain>
    </source>
</reference>
<dbReference type="Pfam" id="PF01266">
    <property type="entry name" value="DAO"/>
    <property type="match status" value="1"/>
</dbReference>
<dbReference type="STRING" id="1447782.SAMN05444417_1166"/>
<dbReference type="SUPFAM" id="SSF51905">
    <property type="entry name" value="FAD/NAD(P)-binding domain"/>
    <property type="match status" value="1"/>
</dbReference>
<dbReference type="InterPro" id="IPR006076">
    <property type="entry name" value="FAD-dep_OxRdtase"/>
</dbReference>
<dbReference type="InterPro" id="IPR036188">
    <property type="entry name" value="FAD/NAD-bd_sf"/>
</dbReference>
<protein>
    <submittedName>
        <fullName evidence="3">Gamma-glutamylputrescine oxidase</fullName>
    </submittedName>
</protein>
<dbReference type="GO" id="GO:0016491">
    <property type="term" value="F:oxidoreductase activity"/>
    <property type="evidence" value="ECO:0007669"/>
    <property type="project" value="UniProtKB-KW"/>
</dbReference>
<dbReference type="EMBL" id="FQYO01000002">
    <property type="protein sequence ID" value="SHI59771.1"/>
    <property type="molecule type" value="Genomic_DNA"/>
</dbReference>
<proteinExistence type="predicted"/>
<accession>A0A1M6CG02</accession>
<sequence length="437" mass="47094">MGAMPLYRNDAPGQYPPSWYVRTTDLPHRPRPRLEGGIRADLCVIGAGYTGLWAALTAARAGLKVVVVEAHRAGFGASGRNGGQVHSGFNKPQSWLETRLGADTARALWELSEDGKASLRNFCASHAPETLFRPGIAHGEYDAAEVEAAKAEADFLNDRYGYDRIEMLDRDGIRSLVKTESYVAGQIDRGAGHLHPMRYCAALARAAETAGADIHELTEATGIVHGDPATVTTPRGRVVADHVIIAGNGYLPGIEPKVAARVMPINSFIGATEPMGERWRDVLAEDIAVADSKFVVNYYRFTEDRRFLFGGRESYSIGYPKEIAPALVARMRALFPQMADVEVESVWGGTLGITVTRLPHLARVAPNVLSGAGFSGHGVSLAGLSGRAMAEAVIGQAGRFDVLSQLPVPRFPGGARLRAPLLTLAMTWFALRDRLGI</sequence>
<keyword evidence="1" id="KW-0560">Oxidoreductase</keyword>
<dbReference type="Proteomes" id="UP000184292">
    <property type="component" value="Unassembled WGS sequence"/>
</dbReference>
<evidence type="ECO:0000313" key="4">
    <source>
        <dbReference type="Proteomes" id="UP000184292"/>
    </source>
</evidence>
<dbReference type="PANTHER" id="PTHR13847:SF281">
    <property type="entry name" value="FAD DEPENDENT OXIDOREDUCTASE DOMAIN-CONTAINING PROTEIN"/>
    <property type="match status" value="1"/>
</dbReference>
<dbReference type="Gene3D" id="3.30.9.10">
    <property type="entry name" value="D-Amino Acid Oxidase, subunit A, domain 2"/>
    <property type="match status" value="1"/>
</dbReference>
<feature type="domain" description="FAD dependent oxidoreductase" evidence="2">
    <location>
        <begin position="41"/>
        <end position="391"/>
    </location>
</feature>
<evidence type="ECO:0000256" key="1">
    <source>
        <dbReference type="ARBA" id="ARBA00023002"/>
    </source>
</evidence>
<gene>
    <name evidence="3" type="ORF">SAMN05444417_1166</name>
</gene>
<keyword evidence="4" id="KW-1185">Reference proteome</keyword>
<name>A0A1M6CG02_9RHOB</name>
<dbReference type="AlphaFoldDB" id="A0A1M6CG02"/>